<proteinExistence type="predicted"/>
<feature type="region of interest" description="Disordered" evidence="1">
    <location>
        <begin position="256"/>
        <end position="275"/>
    </location>
</feature>
<sequence>MRPSLFESFLADPALLDHESLPAMEQLAREMPYFQIAQMMLVANMRKTESIRYNSQLKIAAAYAGDRGILRKLMHRVSESAVTLKENASSIPHIESAHAEKTVETEVAEMPVQAEVIPESFMEIPLEDIHASDAESPDVEMPDEGKVQFSVESKSLPTPDDEEAHLRHLQQIVARRLAEIALGARDKPSEESSPADEDSPKDIVDSALAATAEIEDHGAQLHEDAERRPQDEEKFPDDLLLAGMEMNTYDLEMEIGRGDHPDSQDRSSVRGFTLSSSGNSELIDKFIRNQPRISQPKKDFFNPVDKAKQSSVDHEEIVSETLARIQLQQGNPEKAIKIYRKLSLNNPEKSAYFAAQIEKIQENLSNG</sequence>
<dbReference type="Proteomes" id="UP000053091">
    <property type="component" value="Unassembled WGS sequence"/>
</dbReference>
<gene>
    <name evidence="2" type="ORF">TBC1_111595</name>
</gene>
<dbReference type="EMBL" id="DF968182">
    <property type="protein sequence ID" value="GAP43442.1"/>
    <property type="molecule type" value="Genomic_DNA"/>
</dbReference>
<evidence type="ECO:0008006" key="4">
    <source>
        <dbReference type="Google" id="ProtNLM"/>
    </source>
</evidence>
<accession>A0A0S7BYX1</accession>
<dbReference type="STRING" id="1678841.TBC1_111595"/>
<keyword evidence="3" id="KW-1185">Reference proteome</keyword>
<protein>
    <recommendedName>
        <fullName evidence="4">Protein containing tetratricopeptide repeat</fullName>
    </recommendedName>
</protein>
<evidence type="ECO:0000256" key="1">
    <source>
        <dbReference type="SAM" id="MobiDB-lite"/>
    </source>
</evidence>
<evidence type="ECO:0000313" key="2">
    <source>
        <dbReference type="EMBL" id="GAP43442.1"/>
    </source>
</evidence>
<feature type="compositionally biased region" description="Basic and acidic residues" evidence="1">
    <location>
        <begin position="256"/>
        <end position="268"/>
    </location>
</feature>
<name>A0A0S7BYX1_9BACT</name>
<dbReference type="PATRIC" id="fig|1678841.3.peg.1782"/>
<dbReference type="RefSeq" id="WP_062040524.1">
    <property type="nucleotide sequence ID" value="NZ_DF968182.1"/>
</dbReference>
<organism evidence="2">
    <name type="scientific">Lentimicrobium saccharophilum</name>
    <dbReference type="NCBI Taxonomy" id="1678841"/>
    <lineage>
        <taxon>Bacteria</taxon>
        <taxon>Pseudomonadati</taxon>
        <taxon>Bacteroidota</taxon>
        <taxon>Bacteroidia</taxon>
        <taxon>Bacteroidales</taxon>
        <taxon>Lentimicrobiaceae</taxon>
        <taxon>Lentimicrobium</taxon>
    </lineage>
</organism>
<dbReference type="OrthoDB" id="594666at2"/>
<reference evidence="2" key="1">
    <citation type="journal article" date="2015" name="Genome Announc.">
        <title>Draft Genome Sequence of Bacteroidales Strain TBC1, a Novel Isolate from a Methanogenic Wastewater Treatment System.</title>
        <authorList>
            <person name="Tourlousse D.M."/>
            <person name="Matsuura N."/>
            <person name="Sun L."/>
            <person name="Toyonaga M."/>
            <person name="Kuroda K."/>
            <person name="Ohashi A."/>
            <person name="Cruz R."/>
            <person name="Yamaguchi T."/>
            <person name="Sekiguchi Y."/>
        </authorList>
    </citation>
    <scope>NUCLEOTIDE SEQUENCE [LARGE SCALE GENOMIC DNA]</scope>
    <source>
        <strain evidence="2">TBC1</strain>
    </source>
</reference>
<evidence type="ECO:0000313" key="3">
    <source>
        <dbReference type="Proteomes" id="UP000053091"/>
    </source>
</evidence>
<dbReference type="AlphaFoldDB" id="A0A0S7BYX1"/>